<dbReference type="EMBL" id="JBHSAM010000034">
    <property type="protein sequence ID" value="MFC4102597.1"/>
    <property type="molecule type" value="Genomic_DNA"/>
</dbReference>
<reference evidence="2" key="1">
    <citation type="journal article" date="2019" name="Int. J. Syst. Evol. Microbiol.">
        <title>The Global Catalogue of Microorganisms (GCM) 10K type strain sequencing project: providing services to taxonomists for standard genome sequencing and annotation.</title>
        <authorList>
            <consortium name="The Broad Institute Genomics Platform"/>
            <consortium name="The Broad Institute Genome Sequencing Center for Infectious Disease"/>
            <person name="Wu L."/>
            <person name="Ma J."/>
        </authorList>
    </citation>
    <scope>NUCLEOTIDE SEQUENCE [LARGE SCALE GENOMIC DNA]</scope>
    <source>
        <strain evidence="2">IBRC-M 10987</strain>
    </source>
</reference>
<sequence>MRKRVQAKAIVRGGIDFSQQYGNRNEIQFVHCGGAPQSSFDVDAIPNLTQVTLVRGNTRVKVIVRESEGTFECNYNAFDASPNVVQQLRLRSGARYAFTYDSVAKIIRIRRKPVSTERVLVIPDQTYTFNQIGIGDGLKEQLGYNLADQTSISVRGGGSSKQLRVKTIAAGFDELFRYEIRLHPQNFNLFGLGNQQGVFFVAYDQIDRILRFGRKTVLKKRIASRKRKK</sequence>
<dbReference type="Proteomes" id="UP001595715">
    <property type="component" value="Unassembled WGS sequence"/>
</dbReference>
<evidence type="ECO:0000313" key="2">
    <source>
        <dbReference type="Proteomes" id="UP001595715"/>
    </source>
</evidence>
<protein>
    <submittedName>
        <fullName evidence="1">Uncharacterized protein</fullName>
    </submittedName>
</protein>
<name>A0ABV8K969_9BACL</name>
<gene>
    <name evidence="1" type="ORF">ACFOZ8_23530</name>
</gene>
<organism evidence="1 2">
    <name type="scientific">Paenibacillus xanthanilyticus</name>
    <dbReference type="NCBI Taxonomy" id="1783531"/>
    <lineage>
        <taxon>Bacteria</taxon>
        <taxon>Bacillati</taxon>
        <taxon>Bacillota</taxon>
        <taxon>Bacilli</taxon>
        <taxon>Bacillales</taxon>
        <taxon>Paenibacillaceae</taxon>
        <taxon>Paenibacillus</taxon>
    </lineage>
</organism>
<dbReference type="RefSeq" id="WP_377721217.1">
    <property type="nucleotide sequence ID" value="NZ_JBHSAM010000034.1"/>
</dbReference>
<keyword evidence="2" id="KW-1185">Reference proteome</keyword>
<evidence type="ECO:0000313" key="1">
    <source>
        <dbReference type="EMBL" id="MFC4102597.1"/>
    </source>
</evidence>
<proteinExistence type="predicted"/>
<comment type="caution">
    <text evidence="1">The sequence shown here is derived from an EMBL/GenBank/DDBJ whole genome shotgun (WGS) entry which is preliminary data.</text>
</comment>
<accession>A0ABV8K969</accession>